<dbReference type="InterPro" id="IPR036400">
    <property type="entry name" value="Cyt_B5-like_heme/steroid_sf"/>
</dbReference>
<dbReference type="PANTHER" id="PTHR19359:SF14">
    <property type="entry name" value="CYTOCHROME B5 A"/>
    <property type="match status" value="1"/>
</dbReference>
<evidence type="ECO:0000259" key="8">
    <source>
        <dbReference type="PROSITE" id="PS50255"/>
    </source>
</evidence>
<keyword evidence="2" id="KW-0349">Heme</keyword>
<accession>A0A0K8UTP4</accession>
<comment type="subcellular location">
    <subcellularLocation>
        <location evidence="1">Membrane</location>
    </subcellularLocation>
</comment>
<reference evidence="9" key="1">
    <citation type="submission" date="2015-06" db="EMBL/GenBank/DDBJ databases">
        <authorList>
            <person name="Hoefler B.C."/>
            <person name="Straight P.D."/>
        </authorList>
    </citation>
    <scope>NUCLEOTIDE SEQUENCE</scope>
</reference>
<evidence type="ECO:0000256" key="4">
    <source>
        <dbReference type="ARBA" id="ARBA00022723"/>
    </source>
</evidence>
<dbReference type="EMBL" id="GDHF01022431">
    <property type="protein sequence ID" value="JAI29883.1"/>
    <property type="molecule type" value="Transcribed_RNA"/>
</dbReference>
<keyword evidence="4" id="KW-0479">Metal-binding</keyword>
<evidence type="ECO:0000256" key="5">
    <source>
        <dbReference type="ARBA" id="ARBA00023004"/>
    </source>
</evidence>
<dbReference type="GO" id="GO:0046872">
    <property type="term" value="F:metal ion binding"/>
    <property type="evidence" value="ECO:0007669"/>
    <property type="project" value="UniProtKB-KW"/>
</dbReference>
<dbReference type="SMART" id="SM01117">
    <property type="entry name" value="Cyt-b5"/>
    <property type="match status" value="1"/>
</dbReference>
<evidence type="ECO:0000313" key="9">
    <source>
        <dbReference type="EMBL" id="JAI29883.1"/>
    </source>
</evidence>
<gene>
    <name evidence="9" type="primary">CYB5_0</name>
    <name evidence="9" type="ORF">c2_g4_i2</name>
</gene>
<proteinExistence type="inferred from homology"/>
<dbReference type="PROSITE" id="PS50255">
    <property type="entry name" value="CYTOCHROME_B5_2"/>
    <property type="match status" value="1"/>
</dbReference>
<sequence length="116" mass="13424">MAAKTYTLEIVKQHNKPEDLWIIIEGKVYDVTKFRNEHPGGEDTLDEVGGRDATRDFQDVGHSQEAKQMLKKYYIGDLEVDKTCKLPVRLNKAYLILILQKVKRKMRNNSGNKYIA</sequence>
<organism evidence="9">
    <name type="scientific">Bactrocera latifrons</name>
    <name type="common">Malaysian fruit fly</name>
    <name type="synonym">Chaetodacus latifrons</name>
    <dbReference type="NCBI Taxonomy" id="174628"/>
    <lineage>
        <taxon>Eukaryota</taxon>
        <taxon>Metazoa</taxon>
        <taxon>Ecdysozoa</taxon>
        <taxon>Arthropoda</taxon>
        <taxon>Hexapoda</taxon>
        <taxon>Insecta</taxon>
        <taxon>Pterygota</taxon>
        <taxon>Neoptera</taxon>
        <taxon>Endopterygota</taxon>
        <taxon>Diptera</taxon>
        <taxon>Brachycera</taxon>
        <taxon>Muscomorpha</taxon>
        <taxon>Tephritoidea</taxon>
        <taxon>Tephritidae</taxon>
        <taxon>Bactrocera</taxon>
        <taxon>Bactrocera</taxon>
    </lineage>
</organism>
<dbReference type="Pfam" id="PF00173">
    <property type="entry name" value="Cyt-b5"/>
    <property type="match status" value="1"/>
</dbReference>
<dbReference type="OrthoDB" id="260519at2759"/>
<feature type="domain" description="Cytochrome b5 heme-binding" evidence="8">
    <location>
        <begin position="3"/>
        <end position="79"/>
    </location>
</feature>
<dbReference type="FunFam" id="3.10.120.10:FF:000002">
    <property type="entry name" value="Cytochrome b5 type B"/>
    <property type="match status" value="1"/>
</dbReference>
<protein>
    <submittedName>
        <fullName evidence="9">Cytochrome b5</fullName>
    </submittedName>
</protein>
<dbReference type="GO" id="GO:0016020">
    <property type="term" value="C:membrane"/>
    <property type="evidence" value="ECO:0007669"/>
    <property type="project" value="UniProtKB-SubCell"/>
</dbReference>
<dbReference type="SUPFAM" id="SSF55856">
    <property type="entry name" value="Cytochrome b5-like heme/steroid binding domain"/>
    <property type="match status" value="1"/>
</dbReference>
<dbReference type="InterPro" id="IPR001199">
    <property type="entry name" value="Cyt_B5-like_heme/steroid-bd"/>
</dbReference>
<dbReference type="Gene3D" id="3.10.120.10">
    <property type="entry name" value="Cytochrome b5-like heme/steroid binding domain"/>
    <property type="match status" value="1"/>
</dbReference>
<dbReference type="GO" id="GO:0020037">
    <property type="term" value="F:heme binding"/>
    <property type="evidence" value="ECO:0007669"/>
    <property type="project" value="TreeGrafter"/>
</dbReference>
<evidence type="ECO:0000256" key="6">
    <source>
        <dbReference type="ARBA" id="ARBA00023136"/>
    </source>
</evidence>
<evidence type="ECO:0000256" key="3">
    <source>
        <dbReference type="ARBA" id="ARBA00022692"/>
    </source>
</evidence>
<dbReference type="PANTHER" id="PTHR19359">
    <property type="entry name" value="CYTOCHROME B5"/>
    <property type="match status" value="1"/>
</dbReference>
<keyword evidence="6" id="KW-0472">Membrane</keyword>
<keyword evidence="5" id="KW-0408">Iron</keyword>
<name>A0A0K8UTP4_BACLA</name>
<dbReference type="InterPro" id="IPR050668">
    <property type="entry name" value="Cytochrome_b5"/>
</dbReference>
<evidence type="ECO:0000256" key="7">
    <source>
        <dbReference type="ARBA" id="ARBA00038168"/>
    </source>
</evidence>
<evidence type="ECO:0000256" key="2">
    <source>
        <dbReference type="ARBA" id="ARBA00022617"/>
    </source>
</evidence>
<dbReference type="PRINTS" id="PR00363">
    <property type="entry name" value="CYTOCHROMEB5"/>
</dbReference>
<keyword evidence="3" id="KW-0812">Transmembrane</keyword>
<comment type="similarity">
    <text evidence="7">Belongs to the cytochrome b5 family.</text>
</comment>
<dbReference type="AlphaFoldDB" id="A0A0K8UTP4"/>
<evidence type="ECO:0000256" key="1">
    <source>
        <dbReference type="ARBA" id="ARBA00004370"/>
    </source>
</evidence>